<dbReference type="Proteomes" id="UP000770785">
    <property type="component" value="Unassembled WGS sequence"/>
</dbReference>
<proteinExistence type="predicted"/>
<evidence type="ECO:0000259" key="2">
    <source>
        <dbReference type="Pfam" id="PF18962"/>
    </source>
</evidence>
<feature type="signal peptide" evidence="1">
    <location>
        <begin position="1"/>
        <end position="21"/>
    </location>
</feature>
<reference evidence="3 4" key="1">
    <citation type="submission" date="2020-03" db="EMBL/GenBank/DDBJ databases">
        <title>Genomic Encyclopedia of Type Strains, Phase IV (KMG-IV): sequencing the most valuable type-strain genomes for metagenomic binning, comparative biology and taxonomic classification.</title>
        <authorList>
            <person name="Goeker M."/>
        </authorList>
    </citation>
    <scope>NUCLEOTIDE SEQUENCE [LARGE SCALE GENOMIC DNA]</scope>
    <source>
        <strain evidence="3 4">DSM 105096</strain>
    </source>
</reference>
<evidence type="ECO:0000313" key="3">
    <source>
        <dbReference type="EMBL" id="NJC28414.1"/>
    </source>
</evidence>
<name>A0ABX0XHQ3_9BACT</name>
<dbReference type="InterPro" id="IPR026444">
    <property type="entry name" value="Secre_tail"/>
</dbReference>
<protein>
    <recommendedName>
        <fullName evidence="2">Secretion system C-terminal sorting domain-containing protein</fullName>
    </recommendedName>
</protein>
<keyword evidence="4" id="KW-1185">Reference proteome</keyword>
<organism evidence="3 4">
    <name type="scientific">Neolewinella antarctica</name>
    <dbReference type="NCBI Taxonomy" id="442734"/>
    <lineage>
        <taxon>Bacteria</taxon>
        <taxon>Pseudomonadati</taxon>
        <taxon>Bacteroidota</taxon>
        <taxon>Saprospiria</taxon>
        <taxon>Saprospirales</taxon>
        <taxon>Lewinellaceae</taxon>
        <taxon>Neolewinella</taxon>
    </lineage>
</organism>
<evidence type="ECO:0000256" key="1">
    <source>
        <dbReference type="SAM" id="SignalP"/>
    </source>
</evidence>
<dbReference type="EMBL" id="JAATJH010000012">
    <property type="protein sequence ID" value="NJC28414.1"/>
    <property type="molecule type" value="Genomic_DNA"/>
</dbReference>
<feature type="domain" description="Secretion system C-terminal sorting" evidence="2">
    <location>
        <begin position="444"/>
        <end position="514"/>
    </location>
</feature>
<comment type="caution">
    <text evidence="3">The sequence shown here is derived from an EMBL/GenBank/DDBJ whole genome shotgun (WGS) entry which is preliminary data.</text>
</comment>
<feature type="chain" id="PRO_5047386331" description="Secretion system C-terminal sorting domain-containing protein" evidence="1">
    <location>
        <begin position="22"/>
        <end position="518"/>
    </location>
</feature>
<keyword evidence="1" id="KW-0732">Signal</keyword>
<accession>A0ABX0XHQ3</accession>
<gene>
    <name evidence="3" type="ORF">GGR27_003937</name>
</gene>
<dbReference type="RefSeq" id="WP_168040415.1">
    <property type="nucleotide sequence ID" value="NZ_JAATJH010000012.1"/>
</dbReference>
<evidence type="ECO:0000313" key="4">
    <source>
        <dbReference type="Proteomes" id="UP000770785"/>
    </source>
</evidence>
<sequence length="518" mass="55924">MKHPYSLLILFICIFSTGVTAQCVAPSLGNTVIEDQRAATLLPTRADNVTGYRVVLTDDVEFTDPTINPDTSYLFGPNEPIILYGLDTAENYRVNIQAICGAEVSPFSNRLIFTTEGGDRPLLDDRDGLFNYFPSARTICVGQPGSTFAGTNQGDPAGPCGGDPDDDVWYSFSPIWPKYTFTVDPIFGTDTALVFEIYDERQDTLVACTSGLPGETVSITLENIPVDRSSFSRFEYDMRVYTVGTGGYAAFEICAAGEILPVADETGCVAAELVNLDGTGAENEFIDVVNADGEVIVSIENTQPLGEVDVRYYEDPNGARVFGPTSIPYLGRNISISPTTQPAGPVRVRSYLTRAAVDSFIAANGIASVADLRVTKVATGNCSEDYAGNGVSATFEDAGRYGGGYYIDVLVNEFSEFFFDTDAQPLGSPVSIRENGREISWGIAPNPVHDQVTLTTPASLLGETIEVELYDLLGHRFLQRKFAPAERHQLAVGDLPRGMYVGVIRAGGVSVSVRIIKK</sequence>
<dbReference type="NCBIfam" id="TIGR04183">
    <property type="entry name" value="Por_Secre_tail"/>
    <property type="match status" value="1"/>
</dbReference>
<dbReference type="Pfam" id="PF18962">
    <property type="entry name" value="Por_Secre_tail"/>
    <property type="match status" value="1"/>
</dbReference>